<feature type="binding site" evidence="11">
    <location>
        <position position="83"/>
    </location>
    <ligand>
        <name>substrate</name>
    </ligand>
</feature>
<protein>
    <recommendedName>
        <fullName evidence="3 11">Shikimate kinase</fullName>
        <shortName evidence="11">SK</shortName>
        <ecNumber evidence="3 11">2.7.1.71</ecNumber>
    </recommendedName>
</protein>
<comment type="subunit">
    <text evidence="11">Monomer.</text>
</comment>
<feature type="binding site" evidence="11">
    <location>
        <position position="37"/>
    </location>
    <ligand>
        <name>substrate</name>
    </ligand>
</feature>
<gene>
    <name evidence="11" type="primary">aroK</name>
    <name evidence="12" type="ORF">A9306_01865</name>
</gene>
<keyword evidence="7 11" id="KW-0418">Kinase</keyword>
<feature type="binding site" evidence="11">
    <location>
        <position position="61"/>
    </location>
    <ligand>
        <name>substrate</name>
    </ligand>
</feature>
<evidence type="ECO:0000256" key="9">
    <source>
        <dbReference type="ARBA" id="ARBA00023141"/>
    </source>
</evidence>
<comment type="cofactor">
    <cofactor evidence="11">
        <name>Mg(2+)</name>
        <dbReference type="ChEBI" id="CHEBI:18420"/>
    </cofactor>
    <text evidence="11">Binds 1 Mg(2+) ion per subunit.</text>
</comment>
<keyword evidence="5 11" id="KW-0808">Transferase</keyword>
<evidence type="ECO:0000256" key="3">
    <source>
        <dbReference type="ARBA" id="ARBA00012154"/>
    </source>
</evidence>
<comment type="catalytic activity">
    <reaction evidence="10 11">
        <text>shikimate + ATP = 3-phosphoshikimate + ADP + H(+)</text>
        <dbReference type="Rhea" id="RHEA:13121"/>
        <dbReference type="ChEBI" id="CHEBI:15378"/>
        <dbReference type="ChEBI" id="CHEBI:30616"/>
        <dbReference type="ChEBI" id="CHEBI:36208"/>
        <dbReference type="ChEBI" id="CHEBI:145989"/>
        <dbReference type="ChEBI" id="CHEBI:456216"/>
        <dbReference type="EC" id="2.7.1.71"/>
    </reaction>
</comment>
<dbReference type="Proteomes" id="UP000092616">
    <property type="component" value="Unassembled WGS sequence"/>
</dbReference>
<dbReference type="SUPFAM" id="SSF52540">
    <property type="entry name" value="P-loop containing nucleoside triphosphate hydrolases"/>
    <property type="match status" value="1"/>
</dbReference>
<dbReference type="InterPro" id="IPR031322">
    <property type="entry name" value="Shikimate/glucono_kinase"/>
</dbReference>
<keyword evidence="9 11" id="KW-0057">Aromatic amino acid biosynthesis</keyword>
<dbReference type="PANTHER" id="PTHR21087:SF16">
    <property type="entry name" value="SHIKIMATE KINASE 1, CHLOROPLASTIC"/>
    <property type="match status" value="1"/>
</dbReference>
<dbReference type="RefSeq" id="WP_067338578.1">
    <property type="nucleotide sequence ID" value="NZ_LZNA01000069.1"/>
</dbReference>
<feature type="binding site" evidence="11">
    <location>
        <position position="120"/>
    </location>
    <ligand>
        <name>ATP</name>
        <dbReference type="ChEBI" id="CHEBI:30616"/>
    </ligand>
</feature>
<feature type="binding site" evidence="11">
    <location>
        <position position="19"/>
    </location>
    <ligand>
        <name>Mg(2+)</name>
        <dbReference type="ChEBI" id="CHEBI:18420"/>
    </ligand>
</feature>
<dbReference type="InterPro" id="IPR027417">
    <property type="entry name" value="P-loop_NTPase"/>
</dbReference>
<accession>A0A1B8Q9P7</accession>
<evidence type="ECO:0000313" key="13">
    <source>
        <dbReference type="Proteomes" id="UP000092616"/>
    </source>
</evidence>
<dbReference type="GO" id="GO:0009073">
    <property type="term" value="P:aromatic amino acid family biosynthetic process"/>
    <property type="evidence" value="ECO:0007669"/>
    <property type="project" value="UniProtKB-KW"/>
</dbReference>
<dbReference type="PANTHER" id="PTHR21087">
    <property type="entry name" value="SHIKIMATE KINASE"/>
    <property type="match status" value="1"/>
</dbReference>
<comment type="caution">
    <text evidence="11">Lacks conserved residue(s) required for the propagation of feature annotation.</text>
</comment>
<evidence type="ECO:0000256" key="7">
    <source>
        <dbReference type="ARBA" id="ARBA00022777"/>
    </source>
</evidence>
<evidence type="ECO:0000256" key="4">
    <source>
        <dbReference type="ARBA" id="ARBA00022605"/>
    </source>
</evidence>
<evidence type="ECO:0000256" key="8">
    <source>
        <dbReference type="ARBA" id="ARBA00022840"/>
    </source>
</evidence>
<keyword evidence="11" id="KW-0479">Metal-binding</keyword>
<dbReference type="InterPro" id="IPR023000">
    <property type="entry name" value="Shikimate_kinase_CS"/>
</dbReference>
<evidence type="ECO:0000256" key="2">
    <source>
        <dbReference type="ARBA" id="ARBA00006997"/>
    </source>
</evidence>
<dbReference type="EMBL" id="LZNA01000069">
    <property type="protein sequence ID" value="OBX75802.1"/>
    <property type="molecule type" value="Genomic_DNA"/>
</dbReference>
<comment type="subcellular location">
    <subcellularLocation>
        <location evidence="11">Cytoplasm</location>
    </subcellularLocation>
</comment>
<comment type="function">
    <text evidence="11">Catalyzes the specific phosphorylation of the 3-hydroxyl group of shikimic acid using ATP as a cosubstrate.</text>
</comment>
<dbReference type="HAMAP" id="MF_00109">
    <property type="entry name" value="Shikimate_kinase"/>
    <property type="match status" value="1"/>
</dbReference>
<dbReference type="Gene3D" id="3.40.50.300">
    <property type="entry name" value="P-loop containing nucleotide triphosphate hydrolases"/>
    <property type="match status" value="1"/>
</dbReference>
<evidence type="ECO:0000256" key="1">
    <source>
        <dbReference type="ARBA" id="ARBA00004842"/>
    </source>
</evidence>
<dbReference type="GO" id="GO:0009423">
    <property type="term" value="P:chorismate biosynthetic process"/>
    <property type="evidence" value="ECO:0007669"/>
    <property type="project" value="UniProtKB-UniRule"/>
</dbReference>
<dbReference type="GO" id="GO:0004765">
    <property type="term" value="F:shikimate kinase activity"/>
    <property type="evidence" value="ECO:0007669"/>
    <property type="project" value="UniProtKB-UniRule"/>
</dbReference>
<evidence type="ECO:0000256" key="5">
    <source>
        <dbReference type="ARBA" id="ARBA00022679"/>
    </source>
</evidence>
<dbReference type="GO" id="GO:0005829">
    <property type="term" value="C:cytosol"/>
    <property type="evidence" value="ECO:0007669"/>
    <property type="project" value="TreeGrafter"/>
</dbReference>
<proteinExistence type="inferred from homology"/>
<feature type="binding site" evidence="11">
    <location>
        <position position="139"/>
    </location>
    <ligand>
        <name>substrate</name>
    </ligand>
</feature>
<dbReference type="CDD" id="cd00464">
    <property type="entry name" value="SK"/>
    <property type="match status" value="1"/>
</dbReference>
<dbReference type="PRINTS" id="PR01100">
    <property type="entry name" value="SHIKIMTKNASE"/>
</dbReference>
<dbReference type="GO" id="GO:0000287">
    <property type="term" value="F:magnesium ion binding"/>
    <property type="evidence" value="ECO:0007669"/>
    <property type="project" value="UniProtKB-UniRule"/>
</dbReference>
<feature type="binding site" evidence="11">
    <location>
        <begin position="15"/>
        <end position="20"/>
    </location>
    <ligand>
        <name>ATP</name>
        <dbReference type="ChEBI" id="CHEBI:30616"/>
    </ligand>
</feature>
<evidence type="ECO:0000256" key="11">
    <source>
        <dbReference type="HAMAP-Rule" id="MF_00109"/>
    </source>
</evidence>
<dbReference type="PROSITE" id="PS01128">
    <property type="entry name" value="SHIKIMATE_KINASE"/>
    <property type="match status" value="1"/>
</dbReference>
<dbReference type="EC" id="2.7.1.71" evidence="3 11"/>
<dbReference type="AlphaFoldDB" id="A0A1B8Q9P7"/>
<dbReference type="InterPro" id="IPR000623">
    <property type="entry name" value="Shikimate_kinase/TSH1"/>
</dbReference>
<dbReference type="UniPathway" id="UPA00053">
    <property type="reaction ID" value="UER00088"/>
</dbReference>
<organism evidence="12 13">
    <name type="scientific">Faucicola atlantae</name>
    <dbReference type="NCBI Taxonomy" id="34059"/>
    <lineage>
        <taxon>Bacteria</taxon>
        <taxon>Pseudomonadati</taxon>
        <taxon>Pseudomonadota</taxon>
        <taxon>Gammaproteobacteria</taxon>
        <taxon>Moraxellales</taxon>
        <taxon>Moraxellaceae</taxon>
        <taxon>Faucicola</taxon>
    </lineage>
</organism>
<dbReference type="GO" id="GO:0005524">
    <property type="term" value="F:ATP binding"/>
    <property type="evidence" value="ECO:0007669"/>
    <property type="project" value="UniProtKB-UniRule"/>
</dbReference>
<keyword evidence="11" id="KW-0963">Cytoplasm</keyword>
<keyword evidence="11" id="KW-0460">Magnesium</keyword>
<evidence type="ECO:0000256" key="10">
    <source>
        <dbReference type="ARBA" id="ARBA00048567"/>
    </source>
</evidence>
<name>A0A1B8Q9P7_9GAMM</name>
<dbReference type="Pfam" id="PF01202">
    <property type="entry name" value="SKI"/>
    <property type="match status" value="1"/>
</dbReference>
<evidence type="ECO:0000313" key="12">
    <source>
        <dbReference type="EMBL" id="OBX75802.1"/>
    </source>
</evidence>
<keyword evidence="13" id="KW-1185">Reference proteome</keyword>
<dbReference type="GO" id="GO:0008652">
    <property type="term" value="P:amino acid biosynthetic process"/>
    <property type="evidence" value="ECO:0007669"/>
    <property type="project" value="UniProtKB-KW"/>
</dbReference>
<keyword evidence="4 11" id="KW-0028">Amino-acid biosynthesis</keyword>
<comment type="caution">
    <text evidence="12">The sequence shown here is derived from an EMBL/GenBank/DDBJ whole genome shotgun (WGS) entry which is preliminary data.</text>
</comment>
<comment type="pathway">
    <text evidence="1 11">Metabolic intermediate biosynthesis; chorismate biosynthesis; chorismate from D-erythrose 4-phosphate and phosphoenolpyruvate: step 5/7.</text>
</comment>
<comment type="similarity">
    <text evidence="2 11">Belongs to the shikimate kinase family.</text>
</comment>
<sequence length="190" mass="20901">MQTLPPLLVLIGPMGAGKTTIGKLLAQQLGYDFFDSDKEIEASAGASIGWIFDKEGEAGFRERETRMLARLTQQSGCVIATGGGAVVTPDNHALLQRGWVIYLNASVDTQYARTCRDRNRPLLQTENPRQRLAEIFAMRAPIYQQLADVEVITGHSSPRRLVQEILDQLAQPSALPARLSTQGETNHESI</sequence>
<reference evidence="12 13" key="1">
    <citation type="submission" date="2016-06" db="EMBL/GenBank/DDBJ databases">
        <title>Draft genome of Moraxella atlantae CCUG 59586.</title>
        <authorList>
            <person name="Salva-Serra F."/>
            <person name="Engstrom-Jakobsson H."/>
            <person name="Thorell K."/>
            <person name="Gonzales-Siles L."/>
            <person name="Karlsson R."/>
            <person name="Boulund F."/>
            <person name="Engstrand L."/>
            <person name="Kristiansson E."/>
            <person name="Moore E."/>
        </authorList>
    </citation>
    <scope>NUCLEOTIDE SEQUENCE [LARGE SCALE GENOMIC DNA]</scope>
    <source>
        <strain evidence="12 13">CCUG 59586</strain>
    </source>
</reference>
<keyword evidence="8 11" id="KW-0067">ATP-binding</keyword>
<keyword evidence="6 11" id="KW-0547">Nucleotide-binding</keyword>
<evidence type="ECO:0000256" key="6">
    <source>
        <dbReference type="ARBA" id="ARBA00022741"/>
    </source>
</evidence>